<dbReference type="Proteomes" id="UP000682843">
    <property type="component" value="Chromosome"/>
</dbReference>
<gene>
    <name evidence="2" type="ORF">RPMA_27255</name>
</gene>
<dbReference type="EMBL" id="CP036498">
    <property type="protein sequence ID" value="QUS42105.1"/>
    <property type="molecule type" value="Genomic_DNA"/>
</dbReference>
<dbReference type="InterPro" id="IPR036188">
    <property type="entry name" value="FAD/NAD-bd_sf"/>
</dbReference>
<proteinExistence type="predicted"/>
<feature type="domain" description="FAD-dependent urate hydroxylase HpyO/Asp monooxygenase CreE-like FAD/NAD(P)-binding" evidence="1">
    <location>
        <begin position="6"/>
        <end position="168"/>
    </location>
</feature>
<dbReference type="InterPro" id="IPR052189">
    <property type="entry name" value="L-asp_N-monooxygenase_NS-form"/>
</dbReference>
<dbReference type="Pfam" id="PF13454">
    <property type="entry name" value="NAD_binding_9"/>
    <property type="match status" value="1"/>
</dbReference>
<evidence type="ECO:0000259" key="1">
    <source>
        <dbReference type="Pfam" id="PF13454"/>
    </source>
</evidence>
<name>A0ABX8AIE4_9BRAD</name>
<dbReference type="SUPFAM" id="SSF51905">
    <property type="entry name" value="FAD/NAD(P)-binding domain"/>
    <property type="match status" value="1"/>
</dbReference>
<protein>
    <recommendedName>
        <fullName evidence="1">FAD-dependent urate hydroxylase HpyO/Asp monooxygenase CreE-like FAD/NAD(P)-binding domain-containing protein</fullName>
    </recommendedName>
</protein>
<reference evidence="2 3" key="1">
    <citation type="submission" date="2019-02" db="EMBL/GenBank/DDBJ databases">
        <title>Emended description of the genus Rhodopseudomonas and description of Rhodopseudomonas albus sp. nov., a non-phototrophic, heavy-metal-tolerant bacterium isolated from garden soil.</title>
        <authorList>
            <person name="Bao Z."/>
            <person name="Cao W.W."/>
            <person name="Sato Y."/>
            <person name="Nishizawa T."/>
            <person name="Zhao J."/>
            <person name="Guo Y."/>
            <person name="Ohta H."/>
        </authorList>
    </citation>
    <scope>NUCLEOTIDE SEQUENCE [LARGE SCALE GENOMIC DNA]</scope>
    <source>
        <strain evidence="2 3">SK50-23</strain>
    </source>
</reference>
<organism evidence="2 3">
    <name type="scientific">Tardiphaga alba</name>
    <dbReference type="NCBI Taxonomy" id="340268"/>
    <lineage>
        <taxon>Bacteria</taxon>
        <taxon>Pseudomonadati</taxon>
        <taxon>Pseudomonadota</taxon>
        <taxon>Alphaproteobacteria</taxon>
        <taxon>Hyphomicrobiales</taxon>
        <taxon>Nitrobacteraceae</taxon>
        <taxon>Tardiphaga</taxon>
    </lineage>
</organism>
<sequence length="561" mass="61109">MQSRVAIIGTGPTGIYTLAGLVGHMVPMEISIFEVEAEPGKGTPYHPDANDRIMLANIASVELPPITQSLTEWLSGLPDQELFRLGIARTAISEREFYPRVVLGEFLQTQFRALVDVGTANGHSIVVRSCHRVVDIRLNNDDIFLSAETLAGERKDYAFDHVVMATGHNWPDRTEVKPGYFISPWPAGDLKAIAPGPVGILGTSLSAIDALMTVSTAHGVFYRDAAGQLQYAPSAGSETLHVTMMSRKGLLPEADFHCEYPYRPLTICTPNAVADAIAAGKSQLLDRAFDLFARELAACDPDYAAHVALSSLNADNFANAYFADRDEADPFAWAARNLAEAEHNKRHNVTVEWRYAILRMHEVIAKIVPHLDEDDLKRFGRGLKTIFIDDYATVPHLSIERMLALHRADKLSIMRLGSGYELDTDSVEIGARILLDEQTHDFEAFIDATGQSALSVRDLPFPSLLSQGAVKPAKTLTSAEQADLSDPAYKSTGGIELDAQYRPIVTAPLCANLYCAAIPFLLHKSPFVQGITSAKEIGDIVSAAIRGNATDTTPSLILESA</sequence>
<dbReference type="PANTHER" id="PTHR40254">
    <property type="entry name" value="BLR0577 PROTEIN"/>
    <property type="match status" value="1"/>
</dbReference>
<dbReference type="PANTHER" id="PTHR40254:SF1">
    <property type="entry name" value="BLR0577 PROTEIN"/>
    <property type="match status" value="1"/>
</dbReference>
<dbReference type="Gene3D" id="3.50.50.60">
    <property type="entry name" value="FAD/NAD(P)-binding domain"/>
    <property type="match status" value="1"/>
</dbReference>
<dbReference type="InterPro" id="IPR038732">
    <property type="entry name" value="HpyO/CreE_NAD-binding"/>
</dbReference>
<keyword evidence="3" id="KW-1185">Reference proteome</keyword>
<accession>A0ABX8AIE4</accession>
<evidence type="ECO:0000313" key="3">
    <source>
        <dbReference type="Proteomes" id="UP000682843"/>
    </source>
</evidence>
<evidence type="ECO:0000313" key="2">
    <source>
        <dbReference type="EMBL" id="QUS42105.1"/>
    </source>
</evidence>